<dbReference type="SUPFAM" id="SSF53850">
    <property type="entry name" value="Periplasmic binding protein-like II"/>
    <property type="match status" value="1"/>
</dbReference>
<evidence type="ECO:0000313" key="6">
    <source>
        <dbReference type="EMBL" id="KQL51512.1"/>
    </source>
</evidence>
<dbReference type="Pfam" id="PF00126">
    <property type="entry name" value="HTH_1"/>
    <property type="match status" value="1"/>
</dbReference>
<evidence type="ECO:0000256" key="2">
    <source>
        <dbReference type="ARBA" id="ARBA00023015"/>
    </source>
</evidence>
<evidence type="ECO:0000256" key="4">
    <source>
        <dbReference type="ARBA" id="ARBA00023163"/>
    </source>
</evidence>
<dbReference type="InterPro" id="IPR036388">
    <property type="entry name" value="WH-like_DNA-bd_sf"/>
</dbReference>
<dbReference type="InterPro" id="IPR050950">
    <property type="entry name" value="HTH-type_LysR_regulators"/>
</dbReference>
<comment type="similarity">
    <text evidence="1">Belongs to the LysR transcriptional regulatory family.</text>
</comment>
<dbReference type="GO" id="GO:0003700">
    <property type="term" value="F:DNA-binding transcription factor activity"/>
    <property type="evidence" value="ECO:0007669"/>
    <property type="project" value="InterPro"/>
</dbReference>
<dbReference type="OrthoDB" id="9803735at2"/>
<dbReference type="CDD" id="cd08434">
    <property type="entry name" value="PBP2_GltC_like"/>
    <property type="match status" value="1"/>
</dbReference>
<evidence type="ECO:0000256" key="1">
    <source>
        <dbReference type="ARBA" id="ARBA00009437"/>
    </source>
</evidence>
<evidence type="ECO:0000313" key="7">
    <source>
        <dbReference type="Proteomes" id="UP000051888"/>
    </source>
</evidence>
<dbReference type="RefSeq" id="WP_055741824.1">
    <property type="nucleotide sequence ID" value="NZ_JAAIWL010000028.1"/>
</dbReference>
<keyword evidence="3" id="KW-0238">DNA-binding</keyword>
<dbReference type="STRING" id="157838.AN964_21400"/>
<dbReference type="PROSITE" id="PS50931">
    <property type="entry name" value="HTH_LYSR"/>
    <property type="match status" value="1"/>
</dbReference>
<dbReference type="PATRIC" id="fig|157838.3.peg.4703"/>
<keyword evidence="7" id="KW-1185">Reference proteome</keyword>
<dbReference type="FunFam" id="1.10.10.10:FF:000001">
    <property type="entry name" value="LysR family transcriptional regulator"/>
    <property type="match status" value="1"/>
</dbReference>
<evidence type="ECO:0000256" key="3">
    <source>
        <dbReference type="ARBA" id="ARBA00023125"/>
    </source>
</evidence>
<keyword evidence="2" id="KW-0805">Transcription regulation</keyword>
<evidence type="ECO:0000259" key="5">
    <source>
        <dbReference type="PROSITE" id="PS50931"/>
    </source>
</evidence>
<protein>
    <submittedName>
        <fullName evidence="6">LysR family transcriptional regulator</fullName>
    </submittedName>
</protein>
<dbReference type="EMBL" id="LJJC01000006">
    <property type="protein sequence ID" value="KQL51512.1"/>
    <property type="molecule type" value="Genomic_DNA"/>
</dbReference>
<dbReference type="InterPro" id="IPR036390">
    <property type="entry name" value="WH_DNA-bd_sf"/>
</dbReference>
<dbReference type="Gene3D" id="3.40.190.290">
    <property type="match status" value="1"/>
</dbReference>
<dbReference type="InterPro" id="IPR000847">
    <property type="entry name" value="LysR_HTH_N"/>
</dbReference>
<reference evidence="6 7" key="1">
    <citation type="submission" date="2015-09" db="EMBL/GenBank/DDBJ databases">
        <title>Genome sequencing project for genomic taxonomy and phylogenomics of Bacillus-like bacteria.</title>
        <authorList>
            <person name="Liu B."/>
            <person name="Wang J."/>
            <person name="Zhu Y."/>
            <person name="Liu G."/>
            <person name="Chen Q."/>
            <person name="Chen Z."/>
            <person name="Lan J."/>
            <person name="Che J."/>
            <person name="Ge C."/>
            <person name="Shi H."/>
            <person name="Pan Z."/>
            <person name="Liu X."/>
        </authorList>
    </citation>
    <scope>NUCLEOTIDE SEQUENCE [LARGE SCALE GENOMIC DNA]</scope>
    <source>
        <strain evidence="6 7">LMG 18435</strain>
    </source>
</reference>
<accession>A0A0Q3TBG4</accession>
<gene>
    <name evidence="6" type="ORF">AN964_21400</name>
</gene>
<feature type="domain" description="HTH lysR-type" evidence="5">
    <location>
        <begin position="1"/>
        <end position="58"/>
    </location>
</feature>
<dbReference type="PANTHER" id="PTHR30419:SF28">
    <property type="entry name" value="HTH-TYPE TRANSCRIPTIONAL REGULATOR BSDA"/>
    <property type="match status" value="1"/>
</dbReference>
<dbReference type="GO" id="GO:0005829">
    <property type="term" value="C:cytosol"/>
    <property type="evidence" value="ECO:0007669"/>
    <property type="project" value="TreeGrafter"/>
</dbReference>
<name>A0A0Q3TBG4_9BACI</name>
<dbReference type="Pfam" id="PF03466">
    <property type="entry name" value="LysR_substrate"/>
    <property type="match status" value="1"/>
</dbReference>
<sequence>MELRQLLYFLEVARKEHMSLAADNLHIAQSAVSRQISNLEEELGVQLFEREGRNIKLTYIGRMFAEKASIAINALGDAKQLINEYLDPERGSIRIGFPSSLASNTLPQIINAFKKEHQDVRFHLRQGSYDYLIEGIKRREIDLAFIGPVPTHDPDIHTDILFMEYFVALLPKEHPLAAAESIVLRQLENESFVFFPKGYILRKIAEDACLQSGFRPKIPYEGEDLDAIKGLVSSGMAVTLLPEITLLDNIPNDTLVKRVTQPEIRRTVGIISPKNRDLSPSEKLFYDFVIRYYSILSRQQEFD</sequence>
<proteinExistence type="inferred from homology"/>
<organism evidence="6 7">
    <name type="scientific">Heyndrickxia shackletonii</name>
    <dbReference type="NCBI Taxonomy" id="157838"/>
    <lineage>
        <taxon>Bacteria</taxon>
        <taxon>Bacillati</taxon>
        <taxon>Bacillota</taxon>
        <taxon>Bacilli</taxon>
        <taxon>Bacillales</taxon>
        <taxon>Bacillaceae</taxon>
        <taxon>Heyndrickxia</taxon>
    </lineage>
</organism>
<dbReference type="SUPFAM" id="SSF46785">
    <property type="entry name" value="Winged helix' DNA-binding domain"/>
    <property type="match status" value="1"/>
</dbReference>
<dbReference type="InterPro" id="IPR005119">
    <property type="entry name" value="LysR_subst-bd"/>
</dbReference>
<keyword evidence="4" id="KW-0804">Transcription</keyword>
<dbReference type="GO" id="GO:0003677">
    <property type="term" value="F:DNA binding"/>
    <property type="evidence" value="ECO:0007669"/>
    <property type="project" value="UniProtKB-KW"/>
</dbReference>
<dbReference type="Proteomes" id="UP000051888">
    <property type="component" value="Unassembled WGS sequence"/>
</dbReference>
<dbReference type="PANTHER" id="PTHR30419">
    <property type="entry name" value="HTH-TYPE TRANSCRIPTIONAL REGULATOR YBHD"/>
    <property type="match status" value="1"/>
</dbReference>
<comment type="caution">
    <text evidence="6">The sequence shown here is derived from an EMBL/GenBank/DDBJ whole genome shotgun (WGS) entry which is preliminary data.</text>
</comment>
<dbReference type="AlphaFoldDB" id="A0A0Q3TBG4"/>
<dbReference type="PRINTS" id="PR00039">
    <property type="entry name" value="HTHLYSR"/>
</dbReference>
<dbReference type="Gene3D" id="1.10.10.10">
    <property type="entry name" value="Winged helix-like DNA-binding domain superfamily/Winged helix DNA-binding domain"/>
    <property type="match status" value="1"/>
</dbReference>